<name>A0A016V9X3_9BILA</name>
<keyword evidence="5" id="KW-1185">Reference proteome</keyword>
<dbReference type="EMBL" id="JARK01001351">
    <property type="protein sequence ID" value="EYC23518.1"/>
    <property type="molecule type" value="Genomic_DNA"/>
</dbReference>
<dbReference type="CDD" id="cd00303">
    <property type="entry name" value="retropepsin_like"/>
    <property type="match status" value="1"/>
</dbReference>
<feature type="domain" description="CCHC-type" evidence="3">
    <location>
        <begin position="195"/>
        <end position="211"/>
    </location>
</feature>
<evidence type="ECO:0000313" key="5">
    <source>
        <dbReference type="Proteomes" id="UP000024635"/>
    </source>
</evidence>
<dbReference type="GO" id="GO:0019899">
    <property type="term" value="F:enzyme binding"/>
    <property type="evidence" value="ECO:0007669"/>
    <property type="project" value="UniProtKB-ARBA"/>
</dbReference>
<dbReference type="InterPro" id="IPR036875">
    <property type="entry name" value="Znf_CCHC_sf"/>
</dbReference>
<keyword evidence="1" id="KW-0863">Zinc-finger</keyword>
<dbReference type="PROSITE" id="PS50158">
    <property type="entry name" value="ZF_CCHC"/>
    <property type="match status" value="1"/>
</dbReference>
<evidence type="ECO:0000256" key="1">
    <source>
        <dbReference type="PROSITE-ProRule" id="PRU00047"/>
    </source>
</evidence>
<comment type="caution">
    <text evidence="4">The sequence shown here is derived from an EMBL/GenBank/DDBJ whole genome shotgun (WGS) entry which is preliminary data.</text>
</comment>
<dbReference type="Proteomes" id="UP000024635">
    <property type="component" value="Unassembled WGS sequence"/>
</dbReference>
<protein>
    <recommendedName>
        <fullName evidence="3">CCHC-type domain-containing protein</fullName>
    </recommendedName>
</protein>
<proteinExistence type="predicted"/>
<dbReference type="Gene3D" id="2.40.70.10">
    <property type="entry name" value="Acid Proteases"/>
    <property type="match status" value="1"/>
</dbReference>
<keyword evidence="1" id="KW-0479">Metal-binding</keyword>
<evidence type="ECO:0000259" key="3">
    <source>
        <dbReference type="PROSITE" id="PS50158"/>
    </source>
</evidence>
<dbReference type="OrthoDB" id="5860093at2759"/>
<feature type="region of interest" description="Disordered" evidence="2">
    <location>
        <begin position="214"/>
        <end position="234"/>
    </location>
</feature>
<feature type="region of interest" description="Disordered" evidence="2">
    <location>
        <begin position="158"/>
        <end position="189"/>
    </location>
</feature>
<dbReference type="InterPro" id="IPR001878">
    <property type="entry name" value="Znf_CCHC"/>
</dbReference>
<dbReference type="GO" id="GO:0005737">
    <property type="term" value="C:cytoplasm"/>
    <property type="evidence" value="ECO:0007669"/>
    <property type="project" value="UniProtKB-ARBA"/>
</dbReference>
<feature type="compositionally biased region" description="Basic and acidic residues" evidence="2">
    <location>
        <begin position="458"/>
        <end position="470"/>
    </location>
</feature>
<evidence type="ECO:0000256" key="2">
    <source>
        <dbReference type="SAM" id="MobiDB-lite"/>
    </source>
</evidence>
<sequence length="470" mass="53368">MNKLLAKDSTAARIRALAELKSLKIRKYQSVADFCLAIEKVGSKASPQSNPEERSLEYAQILLTNLEDWSEYVFLMSAVHKATPLTAYDEIKQLAISIEQTKTMARTERPKSVMQRSRWKEFTGEKESTKDWKARYKQYYNTETRNNYIWVCGRPERGVSDRQDQTPKRVGHERLDQAPEPFPRKNVRRTPNETRKCYSCLKFGHIERKCPMRQGQVNQVRGKRSSEENNSDDGSISQIIERVYSRGAIAIHNEIDQSDMIGKRFLTGIGILGNETEALIDTASMVSIMSLGVLKDAQQRGINVDALERIENDRIKPVYDASNNKMKFLGAVYVDVVLKRGMKSRVPFHISQEKGCEVLLGTNALNNLGVSIKISAKQTVEDEEKSKESENNRVRVIKRTYIPPQSSALVTVRCDTNEEGTSYVLWATKEGFASGVYSVRSQQTTVPVNNFSGTFRGPPEHPKFDGPRKR</sequence>
<dbReference type="AlphaFoldDB" id="A0A016V9X3"/>
<evidence type="ECO:0000313" key="4">
    <source>
        <dbReference type="EMBL" id="EYC23518.1"/>
    </source>
</evidence>
<dbReference type="SMART" id="SM00343">
    <property type="entry name" value="ZnF_C2HC"/>
    <property type="match status" value="1"/>
</dbReference>
<feature type="compositionally biased region" description="Basic and acidic residues" evidence="2">
    <location>
        <begin position="158"/>
        <end position="177"/>
    </location>
</feature>
<feature type="region of interest" description="Disordered" evidence="2">
    <location>
        <begin position="451"/>
        <end position="470"/>
    </location>
</feature>
<accession>A0A016V9X3</accession>
<dbReference type="GO" id="GO:0008270">
    <property type="term" value="F:zinc ion binding"/>
    <property type="evidence" value="ECO:0007669"/>
    <property type="project" value="UniProtKB-KW"/>
</dbReference>
<dbReference type="InterPro" id="IPR021109">
    <property type="entry name" value="Peptidase_aspartic_dom_sf"/>
</dbReference>
<reference evidence="5" key="1">
    <citation type="journal article" date="2015" name="Nat. Genet.">
        <title>The genome and transcriptome of the zoonotic hookworm Ancylostoma ceylanicum identify infection-specific gene families.</title>
        <authorList>
            <person name="Schwarz E.M."/>
            <person name="Hu Y."/>
            <person name="Antoshechkin I."/>
            <person name="Miller M.M."/>
            <person name="Sternberg P.W."/>
            <person name="Aroian R.V."/>
        </authorList>
    </citation>
    <scope>NUCLEOTIDE SEQUENCE</scope>
    <source>
        <strain evidence="5">HY135</strain>
    </source>
</reference>
<keyword evidence="1" id="KW-0862">Zinc</keyword>
<dbReference type="SUPFAM" id="SSF57756">
    <property type="entry name" value="Retrovirus zinc finger-like domains"/>
    <property type="match status" value="1"/>
</dbReference>
<organism evidence="4 5">
    <name type="scientific">Ancylostoma ceylanicum</name>
    <dbReference type="NCBI Taxonomy" id="53326"/>
    <lineage>
        <taxon>Eukaryota</taxon>
        <taxon>Metazoa</taxon>
        <taxon>Ecdysozoa</taxon>
        <taxon>Nematoda</taxon>
        <taxon>Chromadorea</taxon>
        <taxon>Rhabditida</taxon>
        <taxon>Rhabditina</taxon>
        <taxon>Rhabditomorpha</taxon>
        <taxon>Strongyloidea</taxon>
        <taxon>Ancylostomatidae</taxon>
        <taxon>Ancylostomatinae</taxon>
        <taxon>Ancylostoma</taxon>
    </lineage>
</organism>
<gene>
    <name evidence="4" type="primary">Acey_s0015.g2696</name>
    <name evidence="4" type="ORF">Y032_0015g2696</name>
</gene>
<dbReference type="GO" id="GO:0003676">
    <property type="term" value="F:nucleic acid binding"/>
    <property type="evidence" value="ECO:0007669"/>
    <property type="project" value="InterPro"/>
</dbReference>